<dbReference type="CDD" id="cd00030">
    <property type="entry name" value="C2"/>
    <property type="match status" value="1"/>
</dbReference>
<proteinExistence type="predicted"/>
<dbReference type="InterPro" id="IPR000008">
    <property type="entry name" value="C2_dom"/>
</dbReference>
<evidence type="ECO:0000256" key="3">
    <source>
        <dbReference type="SAM" id="MobiDB-lite"/>
    </source>
</evidence>
<dbReference type="PROSITE" id="PS50004">
    <property type="entry name" value="C2"/>
    <property type="match status" value="1"/>
</dbReference>
<sequence>MGHGSSKDGGSSSDDVTDAKSSHSRISRLKERLRRLRRRRGSSSSHNKLLAAEDFAGIAHLTLINAEMKFQDKWLACVSFGEQTFRTSVSNETHKPIWNCERKLLLEKNGPRLARISVFETNRLSKSNLIGYCEINLLDYLTQDSDSDFGTFNLIDPGSSNMVVGRVCISCNVEDPIETEKNFARRILSIVHKLGTNMDVMWST</sequence>
<dbReference type="PANTHER" id="PTHR10067:SF17">
    <property type="entry name" value="PHOSPHATIDYLSERINE DECARBOXYLASE PROENZYME 2"/>
    <property type="match status" value="1"/>
</dbReference>
<dbReference type="EMBL" id="VEPZ02000963">
    <property type="protein sequence ID" value="KAE8707584.1"/>
    <property type="molecule type" value="Genomic_DNA"/>
</dbReference>
<reference evidence="5" key="1">
    <citation type="submission" date="2019-09" db="EMBL/GenBank/DDBJ databases">
        <title>Draft genome information of white flower Hibiscus syriacus.</title>
        <authorList>
            <person name="Kim Y.-M."/>
        </authorList>
    </citation>
    <scope>NUCLEOTIDE SEQUENCE [LARGE SCALE GENOMIC DNA]</scope>
    <source>
        <strain evidence="5">YM2019G1</strain>
    </source>
</reference>
<organism evidence="5 6">
    <name type="scientific">Hibiscus syriacus</name>
    <name type="common">Rose of Sharon</name>
    <dbReference type="NCBI Taxonomy" id="106335"/>
    <lineage>
        <taxon>Eukaryota</taxon>
        <taxon>Viridiplantae</taxon>
        <taxon>Streptophyta</taxon>
        <taxon>Embryophyta</taxon>
        <taxon>Tracheophyta</taxon>
        <taxon>Spermatophyta</taxon>
        <taxon>Magnoliopsida</taxon>
        <taxon>eudicotyledons</taxon>
        <taxon>Gunneridae</taxon>
        <taxon>Pentapetalae</taxon>
        <taxon>rosids</taxon>
        <taxon>malvids</taxon>
        <taxon>Malvales</taxon>
        <taxon>Malvaceae</taxon>
        <taxon>Malvoideae</taxon>
        <taxon>Hibiscus</taxon>
    </lineage>
</organism>
<dbReference type="Gene3D" id="2.60.40.150">
    <property type="entry name" value="C2 domain"/>
    <property type="match status" value="1"/>
</dbReference>
<evidence type="ECO:0000313" key="5">
    <source>
        <dbReference type="EMBL" id="KAE8707584.1"/>
    </source>
</evidence>
<gene>
    <name evidence="5" type="ORF">F3Y22_tig00110383pilonHSYRG00280</name>
</gene>
<feature type="region of interest" description="Disordered" evidence="3">
    <location>
        <begin position="1"/>
        <end position="28"/>
    </location>
</feature>
<keyword evidence="1" id="KW-0210">Decarboxylase</keyword>
<dbReference type="GO" id="GO:0008654">
    <property type="term" value="P:phospholipid biosynthetic process"/>
    <property type="evidence" value="ECO:0007669"/>
    <property type="project" value="InterPro"/>
</dbReference>
<keyword evidence="6" id="KW-1185">Reference proteome</keyword>
<keyword evidence="2" id="KW-0456">Lyase</keyword>
<dbReference type="GO" id="GO:0004609">
    <property type="term" value="F:phosphatidylserine decarboxylase activity"/>
    <property type="evidence" value="ECO:0007669"/>
    <property type="project" value="InterPro"/>
</dbReference>
<comment type="caution">
    <text evidence="5">The sequence shown here is derived from an EMBL/GenBank/DDBJ whole genome shotgun (WGS) entry which is preliminary data.</text>
</comment>
<evidence type="ECO:0000313" key="6">
    <source>
        <dbReference type="Proteomes" id="UP000436088"/>
    </source>
</evidence>
<dbReference type="SUPFAM" id="SSF49562">
    <property type="entry name" value="C2 domain (Calcium/lipid-binding domain, CaLB)"/>
    <property type="match status" value="1"/>
</dbReference>
<evidence type="ECO:0000256" key="1">
    <source>
        <dbReference type="ARBA" id="ARBA00022793"/>
    </source>
</evidence>
<dbReference type="PANTHER" id="PTHR10067">
    <property type="entry name" value="PHOSPHATIDYLSERINE DECARBOXYLASE"/>
    <property type="match status" value="1"/>
</dbReference>
<name>A0A6A3ASE5_HIBSY</name>
<accession>A0A6A3ASE5</accession>
<evidence type="ECO:0000259" key="4">
    <source>
        <dbReference type="PROSITE" id="PS50004"/>
    </source>
</evidence>
<protein>
    <submittedName>
        <fullName evidence="5">Phosphatidylserine decarboxylase proenzyme 2</fullName>
    </submittedName>
</protein>
<feature type="domain" description="C2" evidence="4">
    <location>
        <begin position="25"/>
        <end position="150"/>
    </location>
</feature>
<evidence type="ECO:0000256" key="2">
    <source>
        <dbReference type="ARBA" id="ARBA00023239"/>
    </source>
</evidence>
<dbReference type="AlphaFoldDB" id="A0A6A3ASE5"/>
<dbReference type="InterPro" id="IPR003817">
    <property type="entry name" value="PS_Dcarbxylase"/>
</dbReference>
<dbReference type="InterPro" id="IPR035892">
    <property type="entry name" value="C2_domain_sf"/>
</dbReference>
<dbReference type="Proteomes" id="UP000436088">
    <property type="component" value="Unassembled WGS sequence"/>
</dbReference>
<dbReference type="Pfam" id="PF00168">
    <property type="entry name" value="C2"/>
    <property type="match status" value="1"/>
</dbReference>